<gene>
    <name evidence="1" type="ORF">NC653_002675</name>
</gene>
<dbReference type="Pfam" id="PF05056">
    <property type="entry name" value="DUF674"/>
    <property type="match status" value="4"/>
</dbReference>
<evidence type="ECO:0000313" key="2">
    <source>
        <dbReference type="Proteomes" id="UP001164929"/>
    </source>
</evidence>
<proteinExistence type="predicted"/>
<dbReference type="Proteomes" id="UP001164929">
    <property type="component" value="Chromosome 1"/>
</dbReference>
<name>A0AAD6WJF8_9ROSI</name>
<dbReference type="EMBL" id="JAQIZT010000001">
    <property type="protein sequence ID" value="KAJ7012699.1"/>
    <property type="molecule type" value="Genomic_DNA"/>
</dbReference>
<accession>A0AAD6WJF8</accession>
<organism evidence="1 2">
    <name type="scientific">Populus alba x Populus x berolinensis</name>
    <dbReference type="NCBI Taxonomy" id="444605"/>
    <lineage>
        <taxon>Eukaryota</taxon>
        <taxon>Viridiplantae</taxon>
        <taxon>Streptophyta</taxon>
        <taxon>Embryophyta</taxon>
        <taxon>Tracheophyta</taxon>
        <taxon>Spermatophyta</taxon>
        <taxon>Magnoliopsida</taxon>
        <taxon>eudicotyledons</taxon>
        <taxon>Gunneridae</taxon>
        <taxon>Pentapetalae</taxon>
        <taxon>rosids</taxon>
        <taxon>fabids</taxon>
        <taxon>Malpighiales</taxon>
        <taxon>Salicaceae</taxon>
        <taxon>Saliceae</taxon>
        <taxon>Populus</taxon>
    </lineage>
</organism>
<protein>
    <submittedName>
        <fullName evidence="1">Uncharacterized protein</fullName>
    </submittedName>
</protein>
<dbReference type="InterPro" id="IPR007750">
    <property type="entry name" value="DUF674"/>
</dbReference>
<keyword evidence="2" id="KW-1185">Reference proteome</keyword>
<reference evidence="1 2" key="1">
    <citation type="journal article" date="2023" name="Mol. Ecol. Resour.">
        <title>Chromosome-level genome assembly of a triploid poplar Populus alba 'Berolinensis'.</title>
        <authorList>
            <person name="Chen S."/>
            <person name="Yu Y."/>
            <person name="Wang X."/>
            <person name="Wang S."/>
            <person name="Zhang T."/>
            <person name="Zhou Y."/>
            <person name="He R."/>
            <person name="Meng N."/>
            <person name="Wang Y."/>
            <person name="Liu W."/>
            <person name="Liu Z."/>
            <person name="Liu J."/>
            <person name="Guo Q."/>
            <person name="Huang H."/>
            <person name="Sederoff R.R."/>
            <person name="Wang G."/>
            <person name="Qu G."/>
            <person name="Chen S."/>
        </authorList>
    </citation>
    <scope>NUCLEOTIDE SEQUENCE [LARGE SCALE GENOMIC DNA]</scope>
    <source>
        <strain evidence="1">SC-2020</strain>
    </source>
</reference>
<dbReference type="PANTHER" id="PTHR33103">
    <property type="entry name" value="OS01G0153900 PROTEIN"/>
    <property type="match status" value="1"/>
</dbReference>
<dbReference type="AlphaFoldDB" id="A0AAD6WJF8"/>
<evidence type="ECO:0000313" key="1">
    <source>
        <dbReference type="EMBL" id="KAJ7012699.1"/>
    </source>
</evidence>
<sequence>MATISLKASVDKKSNRVVFVESDEFFVDILFSFLTMPMGTIIHLISNLSPTNGIGCMKNLYKSVENIDVKYFRTEACKDMLLHPHNSAAAYCKSLKMKIDDIDTSSFFCCESSQCIASGYKLLSQYKNVYCGCGRPMSRNLNLSCPAPSNSGSDERNQGVFVQELARFVVSDYFQVMPASTSASISLLTKLGVMDTSNIEERIFDIGVTEVLELLECSLVSRTPLTEVLLARKEVPELRNEDSLQRTSLMREIPEHQSEINGETSVRLVVCKSKKVSNDIKEILLNPKIAPGSGYKNQPLGVKEAVDNQQYYYDWHTSKPIRTESICPRGSTLPLLTMMDPKSPYKEGTEGDGFLLDPAMFTVSDDLVVTPISPVSELSLVLEKLKISFNDIYICEVQVGREEASRLLAASFVSESALTDTFLRKMPKDALISDVLELLECSLVSRTPLTEVLLARKEVPELRNEDSLQRTSLMREIPEHQSEINGETSVRLVVCKSKKVSNDIKEILLNPKIAPGSGYKNQPLGVKEAVDNQHFFCCESSQCIASGYKLLSQYKNLYCGCGRPMSRNLNLSCPAPSNSGSDERNRGVFVKELARFVVSDYFQVMPASTSASISLLTKLGVMDTSNIEERIFDIGVTEVLELLQCSLVSRTPLTEVLLSRKEVPELRNEDSLQRISLMHEILEHQTEGNGETSVRLVVCKSKKVVCYAEASKDFVDLLFSFLTIPLGYLMNEKHGGKSKGCIHHLYDSVSDLDAMKYLNSNDIKEILLNPKIAPGSGYKNQPLGVKEAVDNQQYYYNWNSSKPLRTESICTRGYTPALLTMMDPKSPYKEGTEGDGFLLDPAMFTVSDDLVVARLHQYRLSQNYLHWKN</sequence>
<dbReference type="PANTHER" id="PTHR33103:SF27">
    <property type="entry name" value="OS04G0594700 PROTEIN"/>
    <property type="match status" value="1"/>
</dbReference>
<comment type="caution">
    <text evidence="1">The sequence shown here is derived from an EMBL/GenBank/DDBJ whole genome shotgun (WGS) entry which is preliminary data.</text>
</comment>